<keyword evidence="2" id="KW-1185">Reference proteome</keyword>
<evidence type="ECO:0000313" key="2">
    <source>
        <dbReference type="Proteomes" id="UP000276133"/>
    </source>
</evidence>
<gene>
    <name evidence="1" type="ORF">BpHYR1_024330</name>
</gene>
<name>A0A3M7QB77_BRAPC</name>
<dbReference type="OrthoDB" id="5393654at2759"/>
<dbReference type="Proteomes" id="UP000276133">
    <property type="component" value="Unassembled WGS sequence"/>
</dbReference>
<dbReference type="EMBL" id="REGN01006813">
    <property type="protein sequence ID" value="RNA08205.1"/>
    <property type="molecule type" value="Genomic_DNA"/>
</dbReference>
<proteinExistence type="predicted"/>
<dbReference type="AlphaFoldDB" id="A0A3M7QB77"/>
<reference evidence="1 2" key="1">
    <citation type="journal article" date="2018" name="Sci. Rep.">
        <title>Genomic signatures of local adaptation to the degree of environmental predictability in rotifers.</title>
        <authorList>
            <person name="Franch-Gras L."/>
            <person name="Hahn C."/>
            <person name="Garcia-Roger E.M."/>
            <person name="Carmona M.J."/>
            <person name="Serra M."/>
            <person name="Gomez A."/>
        </authorList>
    </citation>
    <scope>NUCLEOTIDE SEQUENCE [LARGE SCALE GENOMIC DNA]</scope>
    <source>
        <strain evidence="1">HYR1</strain>
    </source>
</reference>
<protein>
    <submittedName>
        <fullName evidence="1">Uncharacterized protein</fullName>
    </submittedName>
</protein>
<organism evidence="1 2">
    <name type="scientific">Brachionus plicatilis</name>
    <name type="common">Marine rotifer</name>
    <name type="synonym">Brachionus muelleri</name>
    <dbReference type="NCBI Taxonomy" id="10195"/>
    <lineage>
        <taxon>Eukaryota</taxon>
        <taxon>Metazoa</taxon>
        <taxon>Spiralia</taxon>
        <taxon>Gnathifera</taxon>
        <taxon>Rotifera</taxon>
        <taxon>Eurotatoria</taxon>
        <taxon>Monogononta</taxon>
        <taxon>Pseudotrocha</taxon>
        <taxon>Ploima</taxon>
        <taxon>Brachionidae</taxon>
        <taxon>Brachionus</taxon>
    </lineage>
</organism>
<comment type="caution">
    <text evidence="1">The sequence shown here is derived from an EMBL/GenBank/DDBJ whole genome shotgun (WGS) entry which is preliminary data.</text>
</comment>
<accession>A0A3M7QB77</accession>
<evidence type="ECO:0000313" key="1">
    <source>
        <dbReference type="EMBL" id="RNA08205.1"/>
    </source>
</evidence>
<sequence>MTSKYRWINKSIQNTILVSEIHYNNLESSQNDCTTLKNYRQIASYSWSSKSCTQKPLIYIPVDNKASESFIIDLQKIGDLILMLRREKSSRVYNDTFGDDFENMVSLSNDDYNGHRIIASYGFGNHQFLVRFEVDCVEEKQETLNENIPDQKARSFKKEIKKNLIMKKNN</sequence>